<gene>
    <name evidence="1" type="ORF">GSTUAT00008623001</name>
</gene>
<protein>
    <submittedName>
        <fullName evidence="1">Uncharacterized protein</fullName>
    </submittedName>
</protein>
<sequence>MYLRSTRTPHSGLSLLFLNHPRHASSYTNRNLQKLSFELNKQKEEMSSSNQGYSYKSIGTNSRGNRYCARDYGSGAANSNTYHYSNSKSLRCTSSSTIVGDQYVNLKPHRQVTGVTIIVTPTWVFSFLKDHQRFGY</sequence>
<organism evidence="1 2">
    <name type="scientific">Tuber aestivum</name>
    <name type="common">summer truffle</name>
    <dbReference type="NCBI Taxonomy" id="59557"/>
    <lineage>
        <taxon>Eukaryota</taxon>
        <taxon>Fungi</taxon>
        <taxon>Dikarya</taxon>
        <taxon>Ascomycota</taxon>
        <taxon>Pezizomycotina</taxon>
        <taxon>Pezizomycetes</taxon>
        <taxon>Pezizales</taxon>
        <taxon>Tuberaceae</taxon>
        <taxon>Tuber</taxon>
    </lineage>
</organism>
<accession>A0A292PL10</accession>
<evidence type="ECO:0000313" key="1">
    <source>
        <dbReference type="EMBL" id="CUS07288.1"/>
    </source>
</evidence>
<dbReference type="Proteomes" id="UP001412239">
    <property type="component" value="Unassembled WGS sequence"/>
</dbReference>
<dbReference type="EMBL" id="LN891223">
    <property type="protein sequence ID" value="CUS07288.1"/>
    <property type="molecule type" value="Genomic_DNA"/>
</dbReference>
<proteinExistence type="predicted"/>
<evidence type="ECO:0000313" key="2">
    <source>
        <dbReference type="Proteomes" id="UP001412239"/>
    </source>
</evidence>
<keyword evidence="2" id="KW-1185">Reference proteome</keyword>
<dbReference type="AlphaFoldDB" id="A0A292PL10"/>
<reference evidence="1" key="1">
    <citation type="submission" date="2015-10" db="EMBL/GenBank/DDBJ databases">
        <authorList>
            <person name="Regsiter A."/>
            <person name="william w."/>
        </authorList>
    </citation>
    <scope>NUCLEOTIDE SEQUENCE</scope>
    <source>
        <strain evidence="1">Montdore</strain>
    </source>
</reference>
<name>A0A292PL10_9PEZI</name>